<comment type="caution">
    <text evidence="1">The sequence shown here is derived from an EMBL/GenBank/DDBJ whole genome shotgun (WGS) entry which is preliminary data.</text>
</comment>
<protein>
    <recommendedName>
        <fullName evidence="3">Saposin B-type domain-containing protein</fullName>
    </recommendedName>
</protein>
<name>A0A9K3D0D7_9EUKA</name>
<dbReference type="InterPro" id="IPR011001">
    <property type="entry name" value="Saposin-like"/>
</dbReference>
<evidence type="ECO:0008006" key="3">
    <source>
        <dbReference type="Google" id="ProtNLM"/>
    </source>
</evidence>
<gene>
    <name evidence="1" type="ORF">KIPB_006519</name>
</gene>
<keyword evidence="2" id="KW-1185">Reference proteome</keyword>
<reference evidence="1 2" key="1">
    <citation type="journal article" date="2018" name="PLoS ONE">
        <title>The draft genome of Kipferlia bialata reveals reductive genome evolution in fornicate parasites.</title>
        <authorList>
            <person name="Tanifuji G."/>
            <person name="Takabayashi S."/>
            <person name="Kume K."/>
            <person name="Takagi M."/>
            <person name="Nakayama T."/>
            <person name="Kamikawa R."/>
            <person name="Inagaki Y."/>
            <person name="Hashimoto T."/>
        </authorList>
    </citation>
    <scope>NUCLEOTIDE SEQUENCE [LARGE SCALE GENOMIC DNA]</scope>
    <source>
        <strain evidence="1">NY0173</strain>
    </source>
</reference>
<proteinExistence type="predicted"/>
<accession>A0A9K3D0D7</accession>
<evidence type="ECO:0000313" key="2">
    <source>
        <dbReference type="Proteomes" id="UP000265618"/>
    </source>
</evidence>
<dbReference type="AlphaFoldDB" id="A0A9K3D0D7"/>
<dbReference type="Proteomes" id="UP000265618">
    <property type="component" value="Unassembled WGS sequence"/>
</dbReference>
<dbReference type="EMBL" id="BDIP01001685">
    <property type="protein sequence ID" value="GIQ84934.1"/>
    <property type="molecule type" value="Genomic_DNA"/>
</dbReference>
<sequence length="91" mass="10391">MYVYCILIQAPTPEQICDTCQFEAEMVQIIIEAEPDMSADDVRALLEDECYKTMDNDLGIQYCINLYDQMVDLVEQGYTTDIVCELMGKCA</sequence>
<dbReference type="SUPFAM" id="SSF47862">
    <property type="entry name" value="Saposin"/>
    <property type="match status" value="1"/>
</dbReference>
<evidence type="ECO:0000313" key="1">
    <source>
        <dbReference type="EMBL" id="GIQ84934.1"/>
    </source>
</evidence>
<organism evidence="1 2">
    <name type="scientific">Kipferlia bialata</name>
    <dbReference type="NCBI Taxonomy" id="797122"/>
    <lineage>
        <taxon>Eukaryota</taxon>
        <taxon>Metamonada</taxon>
        <taxon>Carpediemonas-like organisms</taxon>
        <taxon>Kipferlia</taxon>
    </lineage>
</organism>